<evidence type="ECO:0000313" key="1">
    <source>
        <dbReference type="EMBL" id="GAI64653.1"/>
    </source>
</evidence>
<protein>
    <submittedName>
        <fullName evidence="1">Uncharacterized protein</fullName>
    </submittedName>
</protein>
<sequence length="182" mass="19838">MAGEYEEIVKKIPVPEQPIGPLAGLAARLDYLGPEVEELGALSPKVDALAEKANKIEYALGKLELPEGVAMPLKIEQIPFAYNLAALQGVTLMEYAPFSGYIKQISPHWPDGCNGLVQIRVGHGTKQFCPDEGYLALNDATPTYPFNEWVNDHEEIWVEMINGDGANPHNISVSVILEGTVP</sequence>
<comment type="caution">
    <text evidence="1">The sequence shown here is derived from an EMBL/GenBank/DDBJ whole genome shotgun (WGS) entry which is preliminary data.</text>
</comment>
<proteinExistence type="predicted"/>
<reference evidence="1" key="1">
    <citation type="journal article" date="2014" name="Front. Microbiol.">
        <title>High frequency of phylogenetically diverse reductive dehalogenase-homologous genes in deep subseafloor sedimentary metagenomes.</title>
        <authorList>
            <person name="Kawai M."/>
            <person name="Futagami T."/>
            <person name="Toyoda A."/>
            <person name="Takaki Y."/>
            <person name="Nishi S."/>
            <person name="Hori S."/>
            <person name="Arai W."/>
            <person name="Tsubouchi T."/>
            <person name="Morono Y."/>
            <person name="Uchiyama I."/>
            <person name="Ito T."/>
            <person name="Fujiyama A."/>
            <person name="Inagaki F."/>
            <person name="Takami H."/>
        </authorList>
    </citation>
    <scope>NUCLEOTIDE SEQUENCE</scope>
    <source>
        <strain evidence="1">Expedition CK06-06</strain>
    </source>
</reference>
<dbReference type="AlphaFoldDB" id="X1Q8V4"/>
<accession>X1Q8V4</accession>
<dbReference type="EMBL" id="BARW01000447">
    <property type="protein sequence ID" value="GAI64653.1"/>
    <property type="molecule type" value="Genomic_DNA"/>
</dbReference>
<organism evidence="1">
    <name type="scientific">marine sediment metagenome</name>
    <dbReference type="NCBI Taxonomy" id="412755"/>
    <lineage>
        <taxon>unclassified sequences</taxon>
        <taxon>metagenomes</taxon>
        <taxon>ecological metagenomes</taxon>
    </lineage>
</organism>
<gene>
    <name evidence="1" type="ORF">S12H4_01995</name>
</gene>
<name>X1Q8V4_9ZZZZ</name>